<name>A0A8D9ER81_9HEMI</name>
<protein>
    <submittedName>
        <fullName evidence="2">Uncharacterized protein</fullName>
    </submittedName>
</protein>
<sequence length="188" mass="21140">MTTNLSFKLFVCLATVAAFFPNSNSYQILGFFPTPVYSHQVPFFNLFDQLVARGHNVTLLAGFPLPQSNVSQYKYIHVSSVLSRYVSFIRRRGAPQPGSGSKVWFHGSDVLAPVPLQCICNGTRSNRGEKLLSTQSARYHGIRIHLSRVGHKTPPSNPLDQHISYITGIRPCQVWNFISCHSKYPVCW</sequence>
<dbReference type="SUPFAM" id="SSF53756">
    <property type="entry name" value="UDP-Glycosyltransferase/glycogen phosphorylase"/>
    <property type="match status" value="1"/>
</dbReference>
<accession>A0A8D9ER81</accession>
<organism evidence="2">
    <name type="scientific">Cacopsylla melanoneura</name>
    <dbReference type="NCBI Taxonomy" id="428564"/>
    <lineage>
        <taxon>Eukaryota</taxon>
        <taxon>Metazoa</taxon>
        <taxon>Ecdysozoa</taxon>
        <taxon>Arthropoda</taxon>
        <taxon>Hexapoda</taxon>
        <taxon>Insecta</taxon>
        <taxon>Pterygota</taxon>
        <taxon>Neoptera</taxon>
        <taxon>Paraneoptera</taxon>
        <taxon>Hemiptera</taxon>
        <taxon>Sternorrhyncha</taxon>
        <taxon>Psylloidea</taxon>
        <taxon>Psyllidae</taxon>
        <taxon>Psyllinae</taxon>
        <taxon>Cacopsylla</taxon>
    </lineage>
</organism>
<feature type="chain" id="PRO_5034481963" evidence="1">
    <location>
        <begin position="26"/>
        <end position="188"/>
    </location>
</feature>
<dbReference type="AlphaFoldDB" id="A0A8D9ER81"/>
<dbReference type="EMBL" id="HBUF01562466">
    <property type="protein sequence ID" value="CAG6763001.1"/>
    <property type="molecule type" value="Transcribed_RNA"/>
</dbReference>
<evidence type="ECO:0000313" key="2">
    <source>
        <dbReference type="EMBL" id="CAG6763001.1"/>
    </source>
</evidence>
<proteinExistence type="predicted"/>
<keyword evidence="1" id="KW-0732">Signal</keyword>
<evidence type="ECO:0000256" key="1">
    <source>
        <dbReference type="SAM" id="SignalP"/>
    </source>
</evidence>
<reference evidence="2" key="1">
    <citation type="submission" date="2021-05" db="EMBL/GenBank/DDBJ databases">
        <authorList>
            <person name="Alioto T."/>
            <person name="Alioto T."/>
            <person name="Gomez Garrido J."/>
        </authorList>
    </citation>
    <scope>NUCLEOTIDE SEQUENCE</scope>
</reference>
<feature type="signal peptide" evidence="1">
    <location>
        <begin position="1"/>
        <end position="25"/>
    </location>
</feature>